<dbReference type="PANTHER" id="PTHR43343:SF3">
    <property type="entry name" value="PROTEASE DO-LIKE 8, CHLOROPLASTIC"/>
    <property type="match status" value="1"/>
</dbReference>
<feature type="compositionally biased region" description="Low complexity" evidence="4">
    <location>
        <begin position="41"/>
        <end position="56"/>
    </location>
</feature>
<evidence type="ECO:0000256" key="1">
    <source>
        <dbReference type="ARBA" id="ARBA00010541"/>
    </source>
</evidence>
<dbReference type="PRINTS" id="PR00834">
    <property type="entry name" value="PROTEASES2C"/>
</dbReference>
<dbReference type="EMBL" id="CAEZSO010000072">
    <property type="protein sequence ID" value="CAB4542035.1"/>
    <property type="molecule type" value="Genomic_DNA"/>
</dbReference>
<protein>
    <submittedName>
        <fullName evidence="8">Unannotated protein</fullName>
    </submittedName>
</protein>
<name>A0A6J6HNY4_9ZZZZ</name>
<dbReference type="GO" id="GO:0004252">
    <property type="term" value="F:serine-type endopeptidase activity"/>
    <property type="evidence" value="ECO:0007669"/>
    <property type="project" value="InterPro"/>
</dbReference>
<feature type="transmembrane region" description="Helical" evidence="5">
    <location>
        <begin position="91"/>
        <end position="114"/>
    </location>
</feature>
<evidence type="ECO:0000256" key="4">
    <source>
        <dbReference type="SAM" id="MobiDB-lite"/>
    </source>
</evidence>
<keyword evidence="5" id="KW-0812">Transmembrane</keyword>
<dbReference type="PANTHER" id="PTHR43343">
    <property type="entry name" value="PEPTIDASE S12"/>
    <property type="match status" value="1"/>
</dbReference>
<feature type="domain" description="PDZ" evidence="6">
    <location>
        <begin position="385"/>
        <end position="437"/>
    </location>
</feature>
<keyword evidence="5" id="KW-1133">Transmembrane helix</keyword>
<evidence type="ECO:0000259" key="6">
    <source>
        <dbReference type="PROSITE" id="PS50106"/>
    </source>
</evidence>
<comment type="similarity">
    <text evidence="1">Belongs to the peptidase S1C family.</text>
</comment>
<dbReference type="InterPro" id="IPR036034">
    <property type="entry name" value="PDZ_sf"/>
</dbReference>
<feature type="compositionally biased region" description="Polar residues" evidence="4">
    <location>
        <begin position="1"/>
        <end position="10"/>
    </location>
</feature>
<evidence type="ECO:0000256" key="2">
    <source>
        <dbReference type="ARBA" id="ARBA00022670"/>
    </source>
</evidence>
<evidence type="ECO:0000313" key="8">
    <source>
        <dbReference type="EMBL" id="CAB4615601.1"/>
    </source>
</evidence>
<dbReference type="Gene3D" id="2.40.10.10">
    <property type="entry name" value="Trypsin-like serine proteases"/>
    <property type="match status" value="2"/>
</dbReference>
<keyword evidence="3" id="KW-0378">Hydrolase</keyword>
<dbReference type="InterPro" id="IPR001940">
    <property type="entry name" value="Peptidase_S1C"/>
</dbReference>
<dbReference type="InterPro" id="IPR001478">
    <property type="entry name" value="PDZ"/>
</dbReference>
<dbReference type="Pfam" id="PF13365">
    <property type="entry name" value="Trypsin_2"/>
    <property type="match status" value="1"/>
</dbReference>
<dbReference type="AlphaFoldDB" id="A0A6J6HNY4"/>
<evidence type="ECO:0000256" key="5">
    <source>
        <dbReference type="SAM" id="Phobius"/>
    </source>
</evidence>
<reference evidence="8" key="1">
    <citation type="submission" date="2020-05" db="EMBL/GenBank/DDBJ databases">
        <authorList>
            <person name="Chiriac C."/>
            <person name="Salcher M."/>
            <person name="Ghai R."/>
            <person name="Kavagutti S V."/>
        </authorList>
    </citation>
    <scope>NUCLEOTIDE SEQUENCE</scope>
</reference>
<accession>A0A6J6HNY4</accession>
<dbReference type="InterPro" id="IPR009003">
    <property type="entry name" value="Peptidase_S1_PA"/>
</dbReference>
<dbReference type="Gene3D" id="2.30.42.10">
    <property type="match status" value="1"/>
</dbReference>
<feature type="region of interest" description="Disordered" evidence="4">
    <location>
        <begin position="1"/>
        <end position="67"/>
    </location>
</feature>
<keyword evidence="5" id="KW-0472">Membrane</keyword>
<dbReference type="InterPro" id="IPR051201">
    <property type="entry name" value="Chloro_Bact_Ser_Proteases"/>
</dbReference>
<evidence type="ECO:0000313" key="7">
    <source>
        <dbReference type="EMBL" id="CAB4542035.1"/>
    </source>
</evidence>
<evidence type="ECO:0000256" key="3">
    <source>
        <dbReference type="ARBA" id="ARBA00022801"/>
    </source>
</evidence>
<proteinExistence type="inferred from homology"/>
<sequence>MSQWQGSTPDPVSGQPLGLDDIPAPVPSALTPEVSETAVDSPFASPTPAAPATEASVPPPQFPNAVPVGYTPGAPGYATSPPRSGLRAGPVIAIAVILALLAGIVGGALGFAFANRVFTNDGVNPSISLGTAPAAGTSDRPADSIAGVAAKVLPTVVSLDVVGPSQSDTGSGFIIRSDGYILTNNHVIEAAASQGTVTAGFNDGSKATATIVGRDPAYDLAVIKVDKKDLPALPLGNSDDLVVGDAVLAVGSPLGLTGTVTTGIVSALNRPVTAGGSGTKDTSFINAIQTDAAINPGNSGGPLVNSAGSAIGINSAIATLGGASNATGSIGVGFAIPINQARRTAEEIIRTGKSTKPVIGVTLDVRYTGPGAKIAENSIDGGEPITPGGAADKAGLKPGDVVLSVNGRTINSADELIVAIRSSQPGDTVTLKVQRGGSTQEFKVVLGSQSTTN</sequence>
<dbReference type="PROSITE" id="PS50106">
    <property type="entry name" value="PDZ"/>
    <property type="match status" value="1"/>
</dbReference>
<dbReference type="EMBL" id="CAEZVF010000013">
    <property type="protein sequence ID" value="CAB4615601.1"/>
    <property type="molecule type" value="Genomic_DNA"/>
</dbReference>
<dbReference type="InterPro" id="IPR043504">
    <property type="entry name" value="Peptidase_S1_PA_chymotrypsin"/>
</dbReference>
<dbReference type="Pfam" id="PF13180">
    <property type="entry name" value="PDZ_2"/>
    <property type="match status" value="1"/>
</dbReference>
<keyword evidence="2" id="KW-0645">Protease</keyword>
<dbReference type="SUPFAM" id="SSF50156">
    <property type="entry name" value="PDZ domain-like"/>
    <property type="match status" value="1"/>
</dbReference>
<gene>
    <name evidence="7" type="ORF">UFOPK1446_00459</name>
    <name evidence="8" type="ORF">UFOPK1939_00171</name>
</gene>
<organism evidence="8">
    <name type="scientific">freshwater metagenome</name>
    <dbReference type="NCBI Taxonomy" id="449393"/>
    <lineage>
        <taxon>unclassified sequences</taxon>
        <taxon>metagenomes</taxon>
        <taxon>ecological metagenomes</taxon>
    </lineage>
</organism>
<dbReference type="SUPFAM" id="SSF50494">
    <property type="entry name" value="Trypsin-like serine proteases"/>
    <property type="match status" value="1"/>
</dbReference>
<dbReference type="SMART" id="SM00228">
    <property type="entry name" value="PDZ"/>
    <property type="match status" value="1"/>
</dbReference>
<dbReference type="GO" id="GO:0006508">
    <property type="term" value="P:proteolysis"/>
    <property type="evidence" value="ECO:0007669"/>
    <property type="project" value="UniProtKB-KW"/>
</dbReference>